<organism evidence="2 3">
    <name type="scientific">Thermanaeromonas toyohensis ToBE</name>
    <dbReference type="NCBI Taxonomy" id="698762"/>
    <lineage>
        <taxon>Bacteria</taxon>
        <taxon>Bacillati</taxon>
        <taxon>Bacillota</taxon>
        <taxon>Clostridia</taxon>
        <taxon>Neomoorellales</taxon>
        <taxon>Neomoorellaceae</taxon>
        <taxon>Thermanaeromonas</taxon>
    </lineage>
</organism>
<proteinExistence type="predicted"/>
<feature type="transmembrane region" description="Helical" evidence="1">
    <location>
        <begin position="35"/>
        <end position="56"/>
    </location>
</feature>
<keyword evidence="1" id="KW-0472">Membrane</keyword>
<dbReference type="InterPro" id="IPR031566">
    <property type="entry name" value="CitMHS_2"/>
</dbReference>
<dbReference type="OrthoDB" id="9765532at2"/>
<accession>A0A1W1V722</accession>
<keyword evidence="3" id="KW-1185">Reference proteome</keyword>
<dbReference type="EMBL" id="LT838272">
    <property type="protein sequence ID" value="SMB89152.1"/>
    <property type="molecule type" value="Genomic_DNA"/>
</dbReference>
<evidence type="ECO:0000313" key="3">
    <source>
        <dbReference type="Proteomes" id="UP000192569"/>
    </source>
</evidence>
<dbReference type="RefSeq" id="WP_084663024.1">
    <property type="nucleotide sequence ID" value="NZ_LT838272.1"/>
</dbReference>
<dbReference type="STRING" id="698762.SAMN00808754_0113"/>
<feature type="transmembrane region" description="Helical" evidence="1">
    <location>
        <begin position="101"/>
        <end position="120"/>
    </location>
</feature>
<feature type="transmembrane region" description="Helical" evidence="1">
    <location>
        <begin position="391"/>
        <end position="411"/>
    </location>
</feature>
<feature type="transmembrane region" description="Helical" evidence="1">
    <location>
        <begin position="68"/>
        <end position="89"/>
    </location>
</feature>
<feature type="transmembrane region" description="Helical" evidence="1">
    <location>
        <begin position="167"/>
        <end position="187"/>
    </location>
</feature>
<dbReference type="Proteomes" id="UP000192569">
    <property type="component" value="Chromosome I"/>
</dbReference>
<feature type="transmembrane region" description="Helical" evidence="1">
    <location>
        <begin position="341"/>
        <end position="361"/>
    </location>
</feature>
<feature type="transmembrane region" description="Helical" evidence="1">
    <location>
        <begin position="418"/>
        <end position="437"/>
    </location>
</feature>
<dbReference type="AlphaFoldDB" id="A0A1W1V722"/>
<dbReference type="Pfam" id="PF16980">
    <property type="entry name" value="CitMHS_2"/>
    <property type="match status" value="1"/>
</dbReference>
<name>A0A1W1V722_9FIRM</name>
<feature type="transmembrane region" description="Helical" evidence="1">
    <location>
        <begin position="457"/>
        <end position="480"/>
    </location>
</feature>
<sequence>MYRWVAVLLGMGFLAFILAQDAAWASETVELGYLLPLWSVLPFVGMLLSIAICPLVNSHWWEHNMGRVSAFWALVFFIPFLIAFGPKTAFLKAIEVYLLDYLPFIILLFGLFVVSGGLILRGTLRGTPTVNTVLLLLGTLLASWIGTTGASMLMIRPVIRANEWRRYKAHIIIFFIFLVSNIGGALTPLGDPPLFLGFLRGVPFFWTMRLIVPMGFNVVILLALYYCLDTYYYGKENVPVDASKNLSLRVEGLKNLFYLGLIVGAVILSGFLAKHPAFADLKTGELYGLPVLKIGEETIVLPYINIIRDLSILLAAYLSLKTTPQIIRRDNRFTWGPIKEVATLFAGIFMTMIPALAILHARGAELGLTKPAHFFWATGALSSFLDNAPTYLVFLTTATSLGATAGVPTTLGLVDPRMLMAVSCGAVFMGANTYIGNAPNFMVRSIAEENKIRMPSFFGYMGWSLAILIPLFILDTLIFFR</sequence>
<gene>
    <name evidence="2" type="ORF">SAMN00808754_0113</name>
</gene>
<feature type="transmembrane region" description="Helical" evidence="1">
    <location>
        <begin position="132"/>
        <end position="155"/>
    </location>
</feature>
<evidence type="ECO:0000256" key="1">
    <source>
        <dbReference type="SAM" id="Phobius"/>
    </source>
</evidence>
<reference evidence="2 3" key="1">
    <citation type="submission" date="2017-04" db="EMBL/GenBank/DDBJ databases">
        <authorList>
            <person name="Afonso C.L."/>
            <person name="Miller P.J."/>
            <person name="Scott M.A."/>
            <person name="Spackman E."/>
            <person name="Goraichik I."/>
            <person name="Dimitrov K.M."/>
            <person name="Suarez D.L."/>
            <person name="Swayne D.E."/>
        </authorList>
    </citation>
    <scope>NUCLEOTIDE SEQUENCE [LARGE SCALE GENOMIC DNA]</scope>
    <source>
        <strain evidence="2 3">ToBE</strain>
    </source>
</reference>
<protein>
    <submittedName>
        <fullName evidence="2">Transporter, UIT6 family</fullName>
    </submittedName>
</protein>
<feature type="transmembrane region" description="Helical" evidence="1">
    <location>
        <begin position="255"/>
        <end position="273"/>
    </location>
</feature>
<evidence type="ECO:0000313" key="2">
    <source>
        <dbReference type="EMBL" id="SMB89152.1"/>
    </source>
</evidence>
<keyword evidence="1" id="KW-1133">Transmembrane helix</keyword>
<keyword evidence="1" id="KW-0812">Transmembrane</keyword>
<feature type="transmembrane region" description="Helical" evidence="1">
    <location>
        <begin position="299"/>
        <end position="320"/>
    </location>
</feature>